<keyword evidence="4" id="KW-0812">Transmembrane</keyword>
<keyword evidence="2" id="KW-0547">Nucleotide-binding</keyword>
<dbReference type="PANTHER" id="PTHR43030">
    <property type="entry name" value="PHOSPHOENOLPYRUVATE SYNTHASE"/>
    <property type="match status" value="1"/>
</dbReference>
<evidence type="ECO:0000256" key="3">
    <source>
        <dbReference type="ARBA" id="ARBA00022840"/>
    </source>
</evidence>
<dbReference type="STRING" id="1797259.A2989_04930"/>
<proteinExistence type="inferred from homology"/>
<dbReference type="EMBL" id="MEXN01000001">
    <property type="protein sequence ID" value="OGD04349.1"/>
    <property type="molecule type" value="Genomic_DNA"/>
</dbReference>
<feature type="transmembrane region" description="Helical" evidence="4">
    <location>
        <begin position="21"/>
        <end position="37"/>
    </location>
</feature>
<keyword evidence="4" id="KW-0472">Membrane</keyword>
<name>A0A1F4ZD83_9BACT</name>
<evidence type="ECO:0000259" key="5">
    <source>
        <dbReference type="Pfam" id="PF00391"/>
    </source>
</evidence>
<feature type="domain" description="PEP-utilising enzyme mobile" evidence="5">
    <location>
        <begin position="176"/>
        <end position="241"/>
    </location>
</feature>
<accession>A0A1F4ZD83</accession>
<dbReference type="Gene3D" id="3.50.30.10">
    <property type="entry name" value="Phosphohistidine domain"/>
    <property type="match status" value="1"/>
</dbReference>
<dbReference type="GO" id="GO:0008986">
    <property type="term" value="F:pyruvate, water dikinase activity"/>
    <property type="evidence" value="ECO:0007669"/>
    <property type="project" value="InterPro"/>
</dbReference>
<dbReference type="AlphaFoldDB" id="A0A1F4ZD83"/>
<dbReference type="InterPro" id="IPR006319">
    <property type="entry name" value="PEP_synth"/>
</dbReference>
<gene>
    <name evidence="6" type="ORF">A2989_04930</name>
</gene>
<keyword evidence="3" id="KW-0067">ATP-binding</keyword>
<dbReference type="GO" id="GO:0005524">
    <property type="term" value="F:ATP binding"/>
    <property type="evidence" value="ECO:0007669"/>
    <property type="project" value="UniProtKB-KW"/>
</dbReference>
<reference evidence="6 7" key="1">
    <citation type="journal article" date="2016" name="Nat. Commun.">
        <title>Thousands of microbial genomes shed light on interconnected biogeochemical processes in an aquifer system.</title>
        <authorList>
            <person name="Anantharaman K."/>
            <person name="Brown C.T."/>
            <person name="Hug L.A."/>
            <person name="Sharon I."/>
            <person name="Castelle C.J."/>
            <person name="Probst A.J."/>
            <person name="Thomas B.C."/>
            <person name="Singh A."/>
            <person name="Wilkins M.J."/>
            <person name="Karaoz U."/>
            <person name="Brodie E.L."/>
            <person name="Williams K.H."/>
            <person name="Hubbard S.S."/>
            <person name="Banfield J.F."/>
        </authorList>
    </citation>
    <scope>NUCLEOTIDE SEQUENCE [LARGE SCALE GENOMIC DNA]</scope>
</reference>
<dbReference type="Proteomes" id="UP000177080">
    <property type="component" value="Unassembled WGS sequence"/>
</dbReference>
<dbReference type="InterPro" id="IPR008279">
    <property type="entry name" value="PEP-util_enz_mobile_dom"/>
</dbReference>
<sequence length="254" mass="28005">MSKTCQKQGNFLSRNGLIKRVYGFYCLFYFCQIIMAFENKPIGWWENEVRKLMAEEAHPEAFFRALLVLTELGDATKYVTHDQKLNPLARPHGSRQEEVLALGQLLIQALSLSVARGVSNEEALEAGLKNWQDRDWKRREAASGGPIKGRVAVPGRVEDVSYVVSGEHELGDFRTGVLVAEFVKPDQTQFLLAGQVRALVTDNGGIMSHPAIIARELGIVAIVGTGNGTKRIPHGVRVLVRAEGDEGIVEVVGK</sequence>
<keyword evidence="4" id="KW-1133">Transmembrane helix</keyword>
<evidence type="ECO:0000256" key="4">
    <source>
        <dbReference type="SAM" id="Phobius"/>
    </source>
</evidence>
<evidence type="ECO:0000313" key="6">
    <source>
        <dbReference type="EMBL" id="OGD04349.1"/>
    </source>
</evidence>
<protein>
    <recommendedName>
        <fullName evidence="5">PEP-utilising enzyme mobile domain-containing protein</fullName>
    </recommendedName>
</protein>
<comment type="similarity">
    <text evidence="1">Belongs to the PEP-utilizing enzyme family.</text>
</comment>
<comment type="caution">
    <text evidence="6">The sequence shown here is derived from an EMBL/GenBank/DDBJ whole genome shotgun (WGS) entry which is preliminary data.</text>
</comment>
<dbReference type="Pfam" id="PF00391">
    <property type="entry name" value="PEP-utilizers"/>
    <property type="match status" value="1"/>
</dbReference>
<organism evidence="6 7">
    <name type="scientific">Candidatus Amesbacteria bacterium RIFCSPLOWO2_01_FULL_48_25</name>
    <dbReference type="NCBI Taxonomy" id="1797259"/>
    <lineage>
        <taxon>Bacteria</taxon>
        <taxon>Candidatus Amesiibacteriota</taxon>
    </lineage>
</organism>
<evidence type="ECO:0000256" key="1">
    <source>
        <dbReference type="ARBA" id="ARBA00007837"/>
    </source>
</evidence>
<dbReference type="InterPro" id="IPR036637">
    <property type="entry name" value="Phosphohistidine_dom_sf"/>
</dbReference>
<dbReference type="SUPFAM" id="SSF52009">
    <property type="entry name" value="Phosphohistidine domain"/>
    <property type="match status" value="1"/>
</dbReference>
<evidence type="ECO:0000313" key="7">
    <source>
        <dbReference type="Proteomes" id="UP000177080"/>
    </source>
</evidence>
<dbReference type="PANTHER" id="PTHR43030:SF1">
    <property type="entry name" value="PHOSPHOENOLPYRUVATE SYNTHASE"/>
    <property type="match status" value="1"/>
</dbReference>
<evidence type="ECO:0000256" key="2">
    <source>
        <dbReference type="ARBA" id="ARBA00022741"/>
    </source>
</evidence>